<dbReference type="Proteomes" id="UP000236520">
    <property type="component" value="Unassembled WGS sequence"/>
</dbReference>
<evidence type="ECO:0000313" key="3">
    <source>
        <dbReference type="Proteomes" id="UP000236520"/>
    </source>
</evidence>
<comment type="caution">
    <text evidence="2">The sequence shown here is derived from an EMBL/GenBank/DDBJ whole genome shotgun (WGS) entry which is preliminary data.</text>
</comment>
<gene>
    <name evidence="2" type="ORF">SMF913_27835</name>
</gene>
<accession>A0A2J7YWG7</accession>
<feature type="region of interest" description="Disordered" evidence="1">
    <location>
        <begin position="1"/>
        <end position="74"/>
    </location>
</feature>
<dbReference type="AlphaFoldDB" id="A0A2J7YWG7"/>
<evidence type="ECO:0000313" key="2">
    <source>
        <dbReference type="EMBL" id="PNG92370.1"/>
    </source>
</evidence>
<feature type="compositionally biased region" description="Polar residues" evidence="1">
    <location>
        <begin position="41"/>
        <end position="57"/>
    </location>
</feature>
<organism evidence="2 3">
    <name type="scientific">Streptomyces malaysiensis</name>
    <dbReference type="NCBI Taxonomy" id="92644"/>
    <lineage>
        <taxon>Bacteria</taxon>
        <taxon>Bacillati</taxon>
        <taxon>Actinomycetota</taxon>
        <taxon>Actinomycetes</taxon>
        <taxon>Kitasatosporales</taxon>
        <taxon>Streptomycetaceae</taxon>
        <taxon>Streptomyces</taxon>
        <taxon>Streptomyces violaceusniger group</taxon>
    </lineage>
</organism>
<evidence type="ECO:0000256" key="1">
    <source>
        <dbReference type="SAM" id="MobiDB-lite"/>
    </source>
</evidence>
<keyword evidence="3" id="KW-1185">Reference proteome</keyword>
<proteinExistence type="predicted"/>
<feature type="region of interest" description="Disordered" evidence="1">
    <location>
        <begin position="86"/>
        <end position="106"/>
    </location>
</feature>
<name>A0A2J7YWG7_STRMQ</name>
<dbReference type="EMBL" id="LJIW01000002">
    <property type="protein sequence ID" value="PNG92370.1"/>
    <property type="molecule type" value="Genomic_DNA"/>
</dbReference>
<reference evidence="2 3" key="1">
    <citation type="submission" date="2015-09" db="EMBL/GenBank/DDBJ databases">
        <title>Genome sequence, genome mining and natural product profiling of a biocontrol bacterium Streptomyces malaysiensis F913.</title>
        <authorList>
            <person name="Xu Y."/>
            <person name="Wei J."/>
            <person name="Xie J."/>
            <person name="Li T."/>
            <person name="Zhou Z."/>
        </authorList>
    </citation>
    <scope>NUCLEOTIDE SEQUENCE [LARGE SCALE GENOMIC DNA]</scope>
    <source>
        <strain evidence="2 3">F913</strain>
    </source>
</reference>
<sequence length="208" mass="21769">MPMKPNWIRAASQPGIRGSSPPPESSGSDSSESATAYGSIDTRNPAPTQAQNTSGTPGSRIPHGRARASPRVIPTAAMPTVTVLSTTHSASPNPAPTGARPSSEPTTHDTLITAYGAMAAAPPYAASRPIRSHRSIELSFCAMRSSSRSVPGAASLSGTIRLRRAGEPDSFPGRTGGERKAGRIHSYCAAIFFIAQQRRTQFAALFSR</sequence>
<protein>
    <submittedName>
        <fullName evidence="2">Uncharacterized protein</fullName>
    </submittedName>
</protein>